<feature type="chain" id="PRO_5030871572" evidence="1">
    <location>
        <begin position="19"/>
        <end position="522"/>
    </location>
</feature>
<dbReference type="InterPro" id="IPR001736">
    <property type="entry name" value="PLipase_D/transphosphatidylase"/>
</dbReference>
<dbReference type="PROSITE" id="PS50035">
    <property type="entry name" value="PLD"/>
    <property type="match status" value="2"/>
</dbReference>
<reference evidence="3" key="4">
    <citation type="submission" date="2024-05" db="EMBL/GenBank/DDBJ databases">
        <authorList>
            <person name="Sun Q."/>
            <person name="Zhou Y."/>
        </authorList>
    </citation>
    <scope>NUCLEOTIDE SEQUENCE</scope>
    <source>
        <strain evidence="3">CGMCC 1.18437</strain>
    </source>
</reference>
<gene>
    <name evidence="3" type="ORF">GCM10017781_04250</name>
    <name evidence="4" type="ORF">HNQ07_000617</name>
</gene>
<dbReference type="InterPro" id="IPR025202">
    <property type="entry name" value="PLD-like_dom"/>
</dbReference>
<name>A0A7W8KDQ3_9DEIO</name>
<keyword evidence="4" id="KW-0808">Transferase</keyword>
<accession>A0A7W8KDQ3</accession>
<dbReference type="EMBL" id="JACHFK010000001">
    <property type="protein sequence ID" value="MBB5375173.1"/>
    <property type="molecule type" value="Genomic_DNA"/>
</dbReference>
<reference evidence="3" key="1">
    <citation type="journal article" date="2014" name="Int. J. Syst. Evol. Microbiol.">
        <title>Complete genome of a new Firmicutes species belonging to the dominant human colonic microbiota ('Ruminococcus bicirculans') reveals two chromosomes and a selective capacity to utilize plant glucans.</title>
        <authorList>
            <consortium name="NISC Comparative Sequencing Program"/>
            <person name="Wegmann U."/>
            <person name="Louis P."/>
            <person name="Goesmann A."/>
            <person name="Henrissat B."/>
            <person name="Duncan S.H."/>
            <person name="Flint H.J."/>
        </authorList>
    </citation>
    <scope>NUCLEOTIDE SEQUENCE</scope>
    <source>
        <strain evidence="3">CGMCC 1.18437</strain>
    </source>
</reference>
<dbReference type="SUPFAM" id="SSF56024">
    <property type="entry name" value="Phospholipase D/nuclease"/>
    <property type="match status" value="2"/>
</dbReference>
<keyword evidence="6" id="KW-1185">Reference proteome</keyword>
<keyword evidence="1" id="KW-0732">Signal</keyword>
<feature type="domain" description="PLD phosphodiesterase" evidence="2">
    <location>
        <begin position="453"/>
        <end position="475"/>
    </location>
</feature>
<feature type="signal peptide" evidence="1">
    <location>
        <begin position="1"/>
        <end position="18"/>
    </location>
</feature>
<dbReference type="AlphaFoldDB" id="A0A7W8KDQ3"/>
<dbReference type="EMBL" id="BNAJ01000001">
    <property type="protein sequence ID" value="GHF31192.1"/>
    <property type="molecule type" value="Genomic_DNA"/>
</dbReference>
<dbReference type="RefSeq" id="WP_229831765.1">
    <property type="nucleotide sequence ID" value="NZ_BNAJ01000001.1"/>
</dbReference>
<reference evidence="4 5" key="3">
    <citation type="submission" date="2020-08" db="EMBL/GenBank/DDBJ databases">
        <title>Genomic Encyclopedia of Type Strains, Phase IV (KMG-IV): sequencing the most valuable type-strain genomes for metagenomic binning, comparative biology and taxonomic classification.</title>
        <authorList>
            <person name="Goeker M."/>
        </authorList>
    </citation>
    <scope>NUCLEOTIDE SEQUENCE [LARGE SCALE GENOMIC DNA]</scope>
    <source>
        <strain evidence="4 5">DSM 27521</strain>
    </source>
</reference>
<evidence type="ECO:0000313" key="5">
    <source>
        <dbReference type="Proteomes" id="UP000539473"/>
    </source>
</evidence>
<proteinExistence type="predicted"/>
<evidence type="ECO:0000256" key="1">
    <source>
        <dbReference type="SAM" id="SignalP"/>
    </source>
</evidence>
<comment type="caution">
    <text evidence="4">The sequence shown here is derived from an EMBL/GenBank/DDBJ whole genome shotgun (WGS) entry which is preliminary data.</text>
</comment>
<dbReference type="Pfam" id="PF13091">
    <property type="entry name" value="PLDc_2"/>
    <property type="match status" value="1"/>
</dbReference>
<evidence type="ECO:0000313" key="6">
    <source>
        <dbReference type="Proteomes" id="UP000619376"/>
    </source>
</evidence>
<evidence type="ECO:0000313" key="3">
    <source>
        <dbReference type="EMBL" id="GHF31192.1"/>
    </source>
</evidence>
<dbReference type="EC" id="2.7.8.-" evidence="4"/>
<dbReference type="Proteomes" id="UP000619376">
    <property type="component" value="Unassembled WGS sequence"/>
</dbReference>
<protein>
    <submittedName>
        <fullName evidence="4">Cardiolipin synthase</fullName>
        <ecNumber evidence="4">2.7.8.-</ecNumber>
    </submittedName>
</protein>
<dbReference type="GO" id="GO:0032049">
    <property type="term" value="P:cardiolipin biosynthetic process"/>
    <property type="evidence" value="ECO:0007669"/>
    <property type="project" value="UniProtKB-ARBA"/>
</dbReference>
<organism evidence="4 5">
    <name type="scientific">Deinococcus metalli</name>
    <dbReference type="NCBI Taxonomy" id="1141878"/>
    <lineage>
        <taxon>Bacteria</taxon>
        <taxon>Thermotogati</taxon>
        <taxon>Deinococcota</taxon>
        <taxon>Deinococci</taxon>
        <taxon>Deinococcales</taxon>
        <taxon>Deinococcaceae</taxon>
        <taxon>Deinococcus</taxon>
    </lineage>
</organism>
<reference evidence="6" key="2">
    <citation type="journal article" date="2019" name="Int. J. Syst. Evol. Microbiol.">
        <title>The Global Catalogue of Microorganisms (GCM) 10K type strain sequencing project: providing services to taxonomists for standard genome sequencing and annotation.</title>
        <authorList>
            <consortium name="The Broad Institute Genomics Platform"/>
            <consortium name="The Broad Institute Genome Sequencing Center for Infectious Disease"/>
            <person name="Wu L."/>
            <person name="Ma J."/>
        </authorList>
    </citation>
    <scope>NUCLEOTIDE SEQUENCE [LARGE SCALE GENOMIC DNA]</scope>
    <source>
        <strain evidence="6">CGMCC 1.18437</strain>
    </source>
</reference>
<evidence type="ECO:0000259" key="2">
    <source>
        <dbReference type="PROSITE" id="PS50035"/>
    </source>
</evidence>
<sequence length="522" mass="55315">MPRLALLLLILASGLAVPSGERSRTFTALSSTEVQTVQIGGLTFLRSPLPPVPAGELDGLGTAGPCPPPDAPLDRVLYDSLDGRGAALSCGNAFAGLLSFPQDEAGVTDQPPSPLGGFEAVAQTIRAARDEVLLSTMVWDDGAGSPGALLAGAVAELRRDLQLHPERHPHGVTVRLLLGNSVRFDRLTDPTASAYSAARHLLEAGVPLTGDPLPGWRLEIANYTYAYPHNHMKLLIVDRQEVLAGGNNVSWFHVPVTTPGGLGLRDLALRVRGPVARHAVAAFRDAWRHSRSLTCHGEPQPVDLHFACDLDATSTPFPLLWTGPPAPAGTARVYGLYRRAGEEDADAALVRLFGAASGEIDLLQAQVSGTPECTLSALAPGGCASAQTMLPVWNALLHAVETRGVRVRMVLDHDPVLQLETLALLGGLRARLAPLGLADRVQARWFGPAEGQHTKAILVDGRMLVVGSPNLQFASFGPGGLGEYALATSDPTATGLGARLFEFEWARAVPVTLPYWLREPGR</sequence>
<evidence type="ECO:0000313" key="4">
    <source>
        <dbReference type="EMBL" id="MBB5375173.1"/>
    </source>
</evidence>
<dbReference type="PANTHER" id="PTHR21248:SF11">
    <property type="entry name" value="PLD PHOSPHODIESTERASE DOMAIN-CONTAINING PROTEIN"/>
    <property type="match status" value="1"/>
</dbReference>
<dbReference type="Proteomes" id="UP000539473">
    <property type="component" value="Unassembled WGS sequence"/>
</dbReference>
<dbReference type="Gene3D" id="3.30.870.10">
    <property type="entry name" value="Endonuclease Chain A"/>
    <property type="match status" value="2"/>
</dbReference>
<dbReference type="PANTHER" id="PTHR21248">
    <property type="entry name" value="CARDIOLIPIN SYNTHASE"/>
    <property type="match status" value="1"/>
</dbReference>
<feature type="domain" description="PLD phosphodiesterase" evidence="2">
    <location>
        <begin position="226"/>
        <end position="253"/>
    </location>
</feature>
<dbReference type="GO" id="GO:0030572">
    <property type="term" value="F:phosphatidyltransferase activity"/>
    <property type="evidence" value="ECO:0007669"/>
    <property type="project" value="UniProtKB-ARBA"/>
</dbReference>